<dbReference type="EMBL" id="JBHLXH010000001">
    <property type="protein sequence ID" value="MFC0222839.1"/>
    <property type="molecule type" value="Genomic_DNA"/>
</dbReference>
<dbReference type="InterPro" id="IPR001387">
    <property type="entry name" value="Cro/C1-type_HTH"/>
</dbReference>
<dbReference type="Proteomes" id="UP001589698">
    <property type="component" value="Unassembled WGS sequence"/>
</dbReference>
<dbReference type="RefSeq" id="WP_378518555.1">
    <property type="nucleotide sequence ID" value="NZ_CBCSDI010000032.1"/>
</dbReference>
<comment type="caution">
    <text evidence="1">The sequence shown here is derived from an EMBL/GenBank/DDBJ whole genome shotgun (WGS) entry which is preliminary data.</text>
</comment>
<gene>
    <name evidence="1" type="ORF">ACFFJG_10130</name>
</gene>
<dbReference type="Gene3D" id="1.10.260.40">
    <property type="entry name" value="lambda repressor-like DNA-binding domains"/>
    <property type="match status" value="1"/>
</dbReference>
<dbReference type="InterPro" id="IPR010982">
    <property type="entry name" value="Lambda_DNA-bd_dom_sf"/>
</dbReference>
<evidence type="ECO:0000313" key="2">
    <source>
        <dbReference type="Proteomes" id="UP001589698"/>
    </source>
</evidence>
<keyword evidence="2" id="KW-1185">Reference proteome</keyword>
<dbReference type="CDD" id="cd00093">
    <property type="entry name" value="HTH_XRE"/>
    <property type="match status" value="1"/>
</dbReference>
<protein>
    <submittedName>
        <fullName evidence="1">Helix-turn-helix domain-containing protein</fullName>
    </submittedName>
</protein>
<accession>A0ABV6E1Z0</accession>
<sequence>MVRVFDDFGYEWPAPRGDRSRRWGWESTLEQRDLTSPMVGTWERVAVEGYRGLLADLDGARLARQWSLRELARQAGISVAVTSTTFSGSSWPRWPTLKAVADALCKRLELSDRPGDPIVTMVALLDSEPTFTGRSVAAEIGMRPNTLYHLRHGREASSTATVLALAAWFGEVVVARPGHGACADQRV</sequence>
<proteinExistence type="predicted"/>
<evidence type="ECO:0000313" key="1">
    <source>
        <dbReference type="EMBL" id="MFC0222839.1"/>
    </source>
</evidence>
<organism evidence="1 2">
    <name type="scientific">Nocardioides zeicaulis</name>
    <dbReference type="NCBI Taxonomy" id="1776857"/>
    <lineage>
        <taxon>Bacteria</taxon>
        <taxon>Bacillati</taxon>
        <taxon>Actinomycetota</taxon>
        <taxon>Actinomycetes</taxon>
        <taxon>Propionibacteriales</taxon>
        <taxon>Nocardioidaceae</taxon>
        <taxon>Nocardioides</taxon>
    </lineage>
</organism>
<reference evidence="1 2" key="1">
    <citation type="submission" date="2024-09" db="EMBL/GenBank/DDBJ databases">
        <authorList>
            <person name="Sun Q."/>
            <person name="Mori K."/>
        </authorList>
    </citation>
    <scope>NUCLEOTIDE SEQUENCE [LARGE SCALE GENOMIC DNA]</scope>
    <source>
        <strain evidence="1 2">CCM 8654</strain>
    </source>
</reference>
<dbReference type="SUPFAM" id="SSF47413">
    <property type="entry name" value="lambda repressor-like DNA-binding domains"/>
    <property type="match status" value="1"/>
</dbReference>
<name>A0ABV6E1Z0_9ACTN</name>